<evidence type="ECO:0000313" key="5">
    <source>
        <dbReference type="EMBL" id="BCZ16800.1"/>
    </source>
</evidence>
<accession>A0ABN6HZG3</accession>
<reference evidence="5 6" key="1">
    <citation type="submission" date="2021-07" db="EMBL/GenBank/DDBJ databases">
        <title>Novel Helicobacter sp. Isolated from a dog.</title>
        <authorList>
            <person name="Rimbara E."/>
            <person name="Suzuki M."/>
        </authorList>
    </citation>
    <scope>NUCLEOTIDE SEQUENCE [LARGE SCALE GENOMIC DNA]</scope>
    <source>
        <strain evidence="6">NHP19-003</strain>
    </source>
</reference>
<keyword evidence="2" id="KW-0328">Glycosyltransferase</keyword>
<evidence type="ECO:0000256" key="1">
    <source>
        <dbReference type="ARBA" id="ARBA00008919"/>
    </source>
</evidence>
<keyword evidence="6" id="KW-1185">Reference proteome</keyword>
<dbReference type="PANTHER" id="PTHR11929">
    <property type="entry name" value="ALPHA- 1,3 -FUCOSYLTRANSFERASE"/>
    <property type="match status" value="1"/>
</dbReference>
<keyword evidence="3" id="KW-0808">Transferase</keyword>
<comment type="similarity">
    <text evidence="1">Belongs to the glycosyltransferase 10 family.</text>
</comment>
<dbReference type="InterPro" id="IPR055270">
    <property type="entry name" value="Glyco_tran_10_C"/>
</dbReference>
<evidence type="ECO:0000259" key="4">
    <source>
        <dbReference type="Pfam" id="PF00852"/>
    </source>
</evidence>
<name>A0ABN6HZG3_9HELI</name>
<feature type="domain" description="Fucosyltransferase C-terminal" evidence="4">
    <location>
        <begin position="56"/>
        <end position="177"/>
    </location>
</feature>
<dbReference type="Gene3D" id="3.40.50.11660">
    <property type="entry name" value="Glycosyl transferase family 10, C-terminal domain"/>
    <property type="match status" value="1"/>
</dbReference>
<dbReference type="Proteomes" id="UP000826775">
    <property type="component" value="Chromosome"/>
</dbReference>
<dbReference type="SUPFAM" id="SSF53756">
    <property type="entry name" value="UDP-Glycosyltransferase/glycogen phosphorylase"/>
    <property type="match status" value="1"/>
</dbReference>
<evidence type="ECO:0000256" key="2">
    <source>
        <dbReference type="ARBA" id="ARBA00022676"/>
    </source>
</evidence>
<evidence type="ECO:0000313" key="6">
    <source>
        <dbReference type="Proteomes" id="UP000826775"/>
    </source>
</evidence>
<dbReference type="InterPro" id="IPR038577">
    <property type="entry name" value="GT10-like_C_sf"/>
</dbReference>
<evidence type="ECO:0000256" key="3">
    <source>
        <dbReference type="ARBA" id="ARBA00022679"/>
    </source>
</evidence>
<dbReference type="EMBL" id="AP024814">
    <property type="protein sequence ID" value="BCZ16800.1"/>
    <property type="molecule type" value="Genomic_DNA"/>
</dbReference>
<dbReference type="PANTHER" id="PTHR11929:SF226">
    <property type="entry name" value="ATP-DEPENDENT DNA HELICASE-RELATED"/>
    <property type="match status" value="1"/>
</dbReference>
<proteinExistence type="inferred from homology"/>
<sequence>MGFDDLEFGDRYLRLPLYYQALHWFSQLTTNPTFNTTHPQIDSLAREQSDPLKRGFASFVASNPNAPARNAFYKELNAYKPGGGVFNTIGSLVQNKHEFISGYKFNLCFENSLGLGYTTEKIVDAYFAHTIPIYWGNPKVAKDFNPKSFVNVHDFKDFKEALDFIRYLDTHDNAYLDMLYAHPLNTYNGKPRFHQDLSFAKILEFLQNAIECPQLYHEQNNLMNPIYALREGDSIHAYSGRQHLAMALKKLLGKTKRAFKRPPNKH</sequence>
<gene>
    <name evidence="5" type="ORF">NHP190003_00820</name>
</gene>
<dbReference type="Pfam" id="PF00852">
    <property type="entry name" value="Glyco_transf_10"/>
    <property type="match status" value="1"/>
</dbReference>
<protein>
    <recommendedName>
        <fullName evidence="4">Fucosyltransferase C-terminal domain-containing protein</fullName>
    </recommendedName>
</protein>
<organism evidence="5 6">
    <name type="scientific">Helicobacter gastrocanis</name>
    <dbReference type="NCBI Taxonomy" id="2849641"/>
    <lineage>
        <taxon>Bacteria</taxon>
        <taxon>Pseudomonadati</taxon>
        <taxon>Campylobacterota</taxon>
        <taxon>Epsilonproteobacteria</taxon>
        <taxon>Campylobacterales</taxon>
        <taxon>Helicobacteraceae</taxon>
        <taxon>Helicobacter</taxon>
    </lineage>
</organism>
<dbReference type="InterPro" id="IPR001503">
    <property type="entry name" value="Glyco_trans_10"/>
</dbReference>